<keyword evidence="2" id="KW-1185">Reference proteome</keyword>
<evidence type="ECO:0000313" key="2">
    <source>
        <dbReference type="Proteomes" id="UP000828390"/>
    </source>
</evidence>
<gene>
    <name evidence="1" type="ORF">DPMN_091934</name>
</gene>
<accession>A0A9D4L0R1</accession>
<sequence>MYITFVDFIDYSYFFISYNISPFGRCHHRLNGKTRYVSAQVPDNIPTAVQPQKLLIESNNISCHLVQYGLHPGTLWESGLYLVIELGTMSLLDHGRVVRAVEGQVRMARKRGRLGLSEKSEGKAITSSVINSSRVLGAQR</sequence>
<reference evidence="1" key="1">
    <citation type="journal article" date="2019" name="bioRxiv">
        <title>The Genome of the Zebra Mussel, Dreissena polymorpha: A Resource for Invasive Species Research.</title>
        <authorList>
            <person name="McCartney M.A."/>
            <person name="Auch B."/>
            <person name="Kono T."/>
            <person name="Mallez S."/>
            <person name="Zhang Y."/>
            <person name="Obille A."/>
            <person name="Becker A."/>
            <person name="Abrahante J.E."/>
            <person name="Garbe J."/>
            <person name="Badalamenti J.P."/>
            <person name="Herman A."/>
            <person name="Mangelson H."/>
            <person name="Liachko I."/>
            <person name="Sullivan S."/>
            <person name="Sone E.D."/>
            <person name="Koren S."/>
            <person name="Silverstein K.A.T."/>
            <person name="Beckman K.B."/>
            <person name="Gohl D.M."/>
        </authorList>
    </citation>
    <scope>NUCLEOTIDE SEQUENCE</scope>
    <source>
        <strain evidence="1">Duluth1</strain>
        <tissue evidence="1">Whole animal</tissue>
    </source>
</reference>
<protein>
    <submittedName>
        <fullName evidence="1">Uncharacterized protein</fullName>
    </submittedName>
</protein>
<dbReference type="EMBL" id="JAIWYP010000003">
    <property type="protein sequence ID" value="KAH3849531.1"/>
    <property type="molecule type" value="Genomic_DNA"/>
</dbReference>
<dbReference type="Proteomes" id="UP000828390">
    <property type="component" value="Unassembled WGS sequence"/>
</dbReference>
<proteinExistence type="predicted"/>
<dbReference type="AlphaFoldDB" id="A0A9D4L0R1"/>
<reference evidence="1" key="2">
    <citation type="submission" date="2020-11" db="EMBL/GenBank/DDBJ databases">
        <authorList>
            <person name="McCartney M.A."/>
            <person name="Auch B."/>
            <person name="Kono T."/>
            <person name="Mallez S."/>
            <person name="Becker A."/>
            <person name="Gohl D.M."/>
            <person name="Silverstein K.A.T."/>
            <person name="Koren S."/>
            <person name="Bechman K.B."/>
            <person name="Herman A."/>
            <person name="Abrahante J.E."/>
            <person name="Garbe J."/>
        </authorList>
    </citation>
    <scope>NUCLEOTIDE SEQUENCE</scope>
    <source>
        <strain evidence="1">Duluth1</strain>
        <tissue evidence="1">Whole animal</tissue>
    </source>
</reference>
<evidence type="ECO:0000313" key="1">
    <source>
        <dbReference type="EMBL" id="KAH3849531.1"/>
    </source>
</evidence>
<organism evidence="1 2">
    <name type="scientific">Dreissena polymorpha</name>
    <name type="common">Zebra mussel</name>
    <name type="synonym">Mytilus polymorpha</name>
    <dbReference type="NCBI Taxonomy" id="45954"/>
    <lineage>
        <taxon>Eukaryota</taxon>
        <taxon>Metazoa</taxon>
        <taxon>Spiralia</taxon>
        <taxon>Lophotrochozoa</taxon>
        <taxon>Mollusca</taxon>
        <taxon>Bivalvia</taxon>
        <taxon>Autobranchia</taxon>
        <taxon>Heteroconchia</taxon>
        <taxon>Euheterodonta</taxon>
        <taxon>Imparidentia</taxon>
        <taxon>Neoheterodontei</taxon>
        <taxon>Myida</taxon>
        <taxon>Dreissenoidea</taxon>
        <taxon>Dreissenidae</taxon>
        <taxon>Dreissena</taxon>
    </lineage>
</organism>
<comment type="caution">
    <text evidence="1">The sequence shown here is derived from an EMBL/GenBank/DDBJ whole genome shotgun (WGS) entry which is preliminary data.</text>
</comment>
<name>A0A9D4L0R1_DREPO</name>